<accession>A0A1I6L280</accession>
<dbReference type="EMBL" id="FOZK01000002">
    <property type="protein sequence ID" value="SFR97613.1"/>
    <property type="molecule type" value="Genomic_DNA"/>
</dbReference>
<proteinExistence type="predicted"/>
<gene>
    <name evidence="2" type="ORF">SAMN05216559_1884</name>
</gene>
<organism evidence="2 3">
    <name type="scientific">Halomicrobium zhouii</name>
    <dbReference type="NCBI Taxonomy" id="767519"/>
    <lineage>
        <taxon>Archaea</taxon>
        <taxon>Methanobacteriati</taxon>
        <taxon>Methanobacteriota</taxon>
        <taxon>Stenosarchaea group</taxon>
        <taxon>Halobacteria</taxon>
        <taxon>Halobacteriales</taxon>
        <taxon>Haloarculaceae</taxon>
        <taxon>Halomicrobium</taxon>
    </lineage>
</organism>
<dbReference type="AlphaFoldDB" id="A0A1I6L280"/>
<keyword evidence="1" id="KW-0175">Coiled coil</keyword>
<name>A0A1I6L280_9EURY</name>
<evidence type="ECO:0000256" key="1">
    <source>
        <dbReference type="SAM" id="Coils"/>
    </source>
</evidence>
<feature type="coiled-coil region" evidence="1">
    <location>
        <begin position="57"/>
        <end position="84"/>
    </location>
</feature>
<keyword evidence="3" id="KW-1185">Reference proteome</keyword>
<sequence length="400" mass="45310">MAKAEEVTIDTGTSSLTIKDLEIEDADVVDFLSDRSPPEREESVRRAIQVGVTAMKLMDTTQDIEFVERRLSDLEGNLEDGVDEFREELEAKVGDDGELEAVLQEHIGEDGKLIDHFEEAFGEEGPLKERLDEEFGEDGEKIRAALDPDVEGTPTNRLLTTIERKFESLHEKLGEEEKREEIRSETYYKGEDFEATVENILDDMVRQTNATVEFTGDTEGAMEGRDVGDFVIELGETDQRIAIEAKTTYQSTSGIKDEMADVIPNREADYGIYVVDQLDNIPEKKVGWFEEIDNDFVVIALSEGDEDEPEPGYLRIAYNWARLRALQSHADIGEEFDAERLQSELDEIEESVGRFSTIKGHCTEIEKSRNKIEQELSEIERDIKERLGEISAELHKVGSD</sequence>
<reference evidence="2 3" key="1">
    <citation type="submission" date="2016-10" db="EMBL/GenBank/DDBJ databases">
        <authorList>
            <person name="de Groot N.N."/>
        </authorList>
    </citation>
    <scope>NUCLEOTIDE SEQUENCE [LARGE SCALE GENOMIC DNA]</scope>
    <source>
        <strain evidence="2 3">CGMCC 1.10457</strain>
    </source>
</reference>
<evidence type="ECO:0000313" key="2">
    <source>
        <dbReference type="EMBL" id="SFR97613.1"/>
    </source>
</evidence>
<feature type="coiled-coil region" evidence="1">
    <location>
        <begin position="362"/>
        <end position="389"/>
    </location>
</feature>
<protein>
    <submittedName>
        <fullName evidence="2">Uncharacterized protein</fullName>
    </submittedName>
</protein>
<dbReference type="Proteomes" id="UP000199062">
    <property type="component" value="Unassembled WGS sequence"/>
</dbReference>
<evidence type="ECO:0000313" key="3">
    <source>
        <dbReference type="Proteomes" id="UP000199062"/>
    </source>
</evidence>